<dbReference type="InterPro" id="IPR046720">
    <property type="entry name" value="DUF6612"/>
</dbReference>
<protein>
    <recommendedName>
        <fullName evidence="4">Lipoprotein</fullName>
    </recommendedName>
</protein>
<feature type="chain" id="PRO_5045662730" description="Lipoprotein" evidence="1">
    <location>
        <begin position="22"/>
        <end position="265"/>
    </location>
</feature>
<dbReference type="EMBL" id="CP129013">
    <property type="protein sequence ID" value="WLR43309.1"/>
    <property type="molecule type" value="Genomic_DNA"/>
</dbReference>
<proteinExistence type="predicted"/>
<dbReference type="Pfam" id="PF20316">
    <property type="entry name" value="DUF6612"/>
    <property type="match status" value="1"/>
</dbReference>
<evidence type="ECO:0000313" key="2">
    <source>
        <dbReference type="EMBL" id="WLR43309.1"/>
    </source>
</evidence>
<evidence type="ECO:0008006" key="4">
    <source>
        <dbReference type="Google" id="ProtNLM"/>
    </source>
</evidence>
<feature type="signal peptide" evidence="1">
    <location>
        <begin position="1"/>
        <end position="21"/>
    </location>
</feature>
<dbReference type="RefSeq" id="WP_226539665.1">
    <property type="nucleotide sequence ID" value="NZ_CP129013.1"/>
</dbReference>
<dbReference type="PROSITE" id="PS51257">
    <property type="entry name" value="PROKAR_LIPOPROTEIN"/>
    <property type="match status" value="1"/>
</dbReference>
<keyword evidence="3" id="KW-1185">Reference proteome</keyword>
<name>A0ABY9JV74_9BACI</name>
<gene>
    <name evidence="2" type="ORF">LC087_03725</name>
</gene>
<dbReference type="Proteomes" id="UP001197974">
    <property type="component" value="Chromosome"/>
</dbReference>
<evidence type="ECO:0000313" key="3">
    <source>
        <dbReference type="Proteomes" id="UP001197974"/>
    </source>
</evidence>
<accession>A0ABY9JV74</accession>
<keyword evidence="1" id="KW-0732">Signal</keyword>
<evidence type="ECO:0000256" key="1">
    <source>
        <dbReference type="SAM" id="SignalP"/>
    </source>
</evidence>
<sequence>MKNLRGLIIVFALLLTVSACGLGNSSDTGSTNEKKENQEELTKQEVIDNIMQTEVTDISSVVEGETTIESNGQNMTTSIDIKMDMTNDPYAIHMNMGSIDGEIELYMDKNYSYVLIPGEEEWVSGHTDAVIDPSELQIAESFKQYNQLLKDYSDLFDMSYENGMYRLTLNNSNLNDERLVQFFEKSSEMNNMSISVSKINSIDYSLYYDDQFFLTKVTSNINSDQIVEDGSNMTMNAKLEIKSKVNKGTKITIPTEVVENAIPVE</sequence>
<organism evidence="2 3">
    <name type="scientific">Bacillus carboniphilus</name>
    <dbReference type="NCBI Taxonomy" id="86663"/>
    <lineage>
        <taxon>Bacteria</taxon>
        <taxon>Bacillati</taxon>
        <taxon>Bacillota</taxon>
        <taxon>Bacilli</taxon>
        <taxon>Bacillales</taxon>
        <taxon>Bacillaceae</taxon>
        <taxon>Bacillus</taxon>
    </lineage>
</organism>
<reference evidence="2 3" key="1">
    <citation type="submission" date="2023-06" db="EMBL/GenBank/DDBJ databases">
        <title>Five Gram-positive bacteria isolated from mangrove sediments in Shenzhen, Guangdong, China.</title>
        <authorList>
            <person name="Yu S."/>
            <person name="Zheng W."/>
            <person name="Huang Y."/>
        </authorList>
    </citation>
    <scope>NUCLEOTIDE SEQUENCE [LARGE SCALE GENOMIC DNA]</scope>
    <source>
        <strain evidence="2 3">SaN35-3</strain>
    </source>
</reference>